<dbReference type="InterPro" id="IPR011013">
    <property type="entry name" value="Gal_mutarotase_sf_dom"/>
</dbReference>
<keyword evidence="2" id="KW-1185">Reference proteome</keyword>
<organism evidence="1 2">
    <name type="scientific">Aromatoleum toluolicum</name>
    <dbReference type="NCBI Taxonomy" id="90060"/>
    <lineage>
        <taxon>Bacteria</taxon>
        <taxon>Pseudomonadati</taxon>
        <taxon>Pseudomonadota</taxon>
        <taxon>Betaproteobacteria</taxon>
        <taxon>Rhodocyclales</taxon>
        <taxon>Rhodocyclaceae</taxon>
        <taxon>Aromatoleum</taxon>
    </lineage>
</organism>
<dbReference type="PANTHER" id="PTHR10091">
    <property type="entry name" value="ALDOSE-1-EPIMERASE"/>
    <property type="match status" value="1"/>
</dbReference>
<gene>
    <name evidence="1" type="ORF">GPA27_22575</name>
</gene>
<dbReference type="InterPro" id="IPR008183">
    <property type="entry name" value="Aldose_1/G6P_1-epimerase"/>
</dbReference>
<protein>
    <submittedName>
        <fullName evidence="1">Aldose 1-epimerase</fullName>
    </submittedName>
</protein>
<name>A0ABX1NLD5_9RHOO</name>
<dbReference type="Pfam" id="PF01263">
    <property type="entry name" value="Aldose_epim"/>
    <property type="match status" value="1"/>
</dbReference>
<dbReference type="Gene3D" id="2.70.98.10">
    <property type="match status" value="1"/>
</dbReference>
<reference evidence="1 2" key="1">
    <citation type="submission" date="2019-12" db="EMBL/GenBank/DDBJ databases">
        <title>Comparative genomics gives insights into the taxonomy of the Azoarcus-Aromatoleum group and reveals separate origins of nif in the plant-associated Azoarcus and non-plant-associated Aromatoleum sub-groups.</title>
        <authorList>
            <person name="Lafos M."/>
            <person name="Maluk M."/>
            <person name="Batista M."/>
            <person name="Junghare M."/>
            <person name="Carmona M."/>
            <person name="Faoro H."/>
            <person name="Cruz L.M."/>
            <person name="Battistoni F."/>
            <person name="De Souza E."/>
            <person name="Pedrosa F."/>
            <person name="Chen W.-M."/>
            <person name="Poole P.S."/>
            <person name="Dixon R.A."/>
            <person name="James E.K."/>
        </authorList>
    </citation>
    <scope>NUCLEOTIDE SEQUENCE [LARGE SCALE GENOMIC DNA]</scope>
    <source>
        <strain evidence="1 2">T</strain>
    </source>
</reference>
<comment type="caution">
    <text evidence="1">The sequence shown here is derived from an EMBL/GenBank/DDBJ whole genome shotgun (WGS) entry which is preliminary data.</text>
</comment>
<dbReference type="SUPFAM" id="SSF74650">
    <property type="entry name" value="Galactose mutarotase-like"/>
    <property type="match status" value="1"/>
</dbReference>
<dbReference type="EMBL" id="WTVS01000065">
    <property type="protein sequence ID" value="NMG00163.1"/>
    <property type="molecule type" value="Genomic_DNA"/>
</dbReference>
<dbReference type="InterPro" id="IPR014718">
    <property type="entry name" value="GH-type_carb-bd"/>
</dbReference>
<sequence length="361" mass="38780">MSARPTHAAMASTYPYHVRNVVRGGIDGVELRDERSGAFAVFARRGATLLEWCVPHASELVALTDGYVSADDLAGQNGVRNGILAPFPNRIADGRYAFDKRMHDLLPGIPADERLTYHGVLREMDLAIAEVQESIDDANVLFTGLLGPQAVPGYPFALELSVRVRFTARSLALNVTAINVGRHAAPYAAGWHPYFRLGDAAIDSLELTVPANRCILTDDALIPLAGAAAFAPVAEAPQPDFRQPRALGATVIDACYADATPDADGLIRSRLRDPATGRQLTIWQRGGLTHVFTGDTLARDPRRSIAIEPVEVMTNSFNRPDCESLIRLAPGATRSFACGAEFHVESECASDPSTPIAVVTA</sequence>
<dbReference type="Proteomes" id="UP000634522">
    <property type="component" value="Unassembled WGS sequence"/>
</dbReference>
<evidence type="ECO:0000313" key="2">
    <source>
        <dbReference type="Proteomes" id="UP000634522"/>
    </source>
</evidence>
<evidence type="ECO:0000313" key="1">
    <source>
        <dbReference type="EMBL" id="NMG00163.1"/>
    </source>
</evidence>
<proteinExistence type="predicted"/>
<accession>A0ABX1NLD5</accession>
<dbReference type="PANTHER" id="PTHR10091:SF0">
    <property type="entry name" value="GALACTOSE MUTAROTASE"/>
    <property type="match status" value="1"/>
</dbReference>